<feature type="region of interest" description="Disordered" evidence="1">
    <location>
        <begin position="357"/>
        <end position="485"/>
    </location>
</feature>
<evidence type="ECO:0000313" key="2">
    <source>
        <dbReference type="EMBL" id="KAL1891016.1"/>
    </source>
</evidence>
<evidence type="ECO:0000313" key="3">
    <source>
        <dbReference type="Proteomes" id="UP001583280"/>
    </source>
</evidence>
<feature type="compositionally biased region" description="Low complexity" evidence="1">
    <location>
        <begin position="27"/>
        <end position="54"/>
    </location>
</feature>
<protein>
    <recommendedName>
        <fullName evidence="4">Sds3-like protein</fullName>
    </recommendedName>
</protein>
<feature type="region of interest" description="Disordered" evidence="1">
    <location>
        <begin position="709"/>
        <end position="736"/>
    </location>
</feature>
<gene>
    <name evidence="2" type="ORF">Cpir12675_005142</name>
</gene>
<proteinExistence type="predicted"/>
<keyword evidence="3" id="KW-1185">Reference proteome</keyword>
<feature type="region of interest" description="Disordered" evidence="1">
    <location>
        <begin position="933"/>
        <end position="1119"/>
    </location>
</feature>
<accession>A0ABR3YRT0</accession>
<feature type="compositionally biased region" description="Acidic residues" evidence="1">
    <location>
        <begin position="452"/>
        <end position="461"/>
    </location>
</feature>
<sequence>MSASDLLVADPQPSPLSNALGPVIVDSLPQASAPLSSSSSSSLSPPATVPASSSILPSMPSTAPVSSTEPFEEAPLTSTAISTPTPTSAPAANANSNSRKAPVVSRSTRAARGRARGGRSRGRGGRQNAASNRTNAGVGQGRKGRGRIKQFGDALVQACYERSREVKDHYNLLVAALRPALGDLAQRNVDKLMAEPHAHELTPEYQKVIEGVNARFAQTINEINVRFHAEQHALYQAMDHQRYVIQEQTKNAIEDVECQFIDAQMNRLRILEKLYDLGLPVDIEDLDHIFKPVTDVEYKNFGPFVDYDEDEHVVPYPSRVPGTEMYKLLQQFTQQYKIEKAAATAAAQEARLQARALAQQEEAESSTKRRGDRTSTMASRRNPRSNARGGRQNATASSNTNNSAPAATATNGYEPAENDEDEPATAKHPMGILGGVGDEAVALESSTAVQEPEAEEEEEIADTTNSELPVRERSPPPATGMQPPDEYGAAIVISRGKGHNRIMLRPPPFEVDDIEIGFRDSSNDPTRGANVAANRGKYTGTPHTGSVHVDPMLWNYDARANKEGDLDEKLVEKHQLHPSFGFFLRTSRNDDPVPEDRPEDVHRGRPVVYLPPGDVIVSACRSTVAMISEKVDDARKGQEIGTAISVYCEAVGIEKEDIVPDSDELIPPEFQGQSLRYPSLRGDRTAMRRLFAEETARAARLAACVKNEQSVSVSDTSGDDARAHQEQPEQPGADMDTQGIESLVQASILASVRDLAEDSSEQRSSYDAIRDVFRPSAPEPPRREIASIAMLTLAAACDTAPRIHEFGTYASLSTGPLASLPLMHQNYASSDAPLLMNGYEMGISKASPDDYPGHNNGMHPQVRYEQPPLMGQQQLPLENYQQQDAVNQYAHMANSDYPQSQQMVGSGSQRSPLPPLRPAVQEHIAIRHDAEQPAVGGFYPPPPPGLASGSHHGYQYPVEHMGSQQQPSHQQQMSMGSASASGNGFYQSQPSPASFSSPSLYESHLGQQKLAPASSRDRSSSVAALPPSSNLAPGSAASSVGKYRKLEPAPVPKHRLGWANDTQPQLRTVGYDPSSDIKDYAANEPLPGRAPTYIRAWSHNGANAPRRNSKKDGERRDAE</sequence>
<evidence type="ECO:0000256" key="1">
    <source>
        <dbReference type="SAM" id="MobiDB-lite"/>
    </source>
</evidence>
<reference evidence="2 3" key="1">
    <citation type="journal article" date="2024" name="IMA Fungus">
        <title>IMA Genome - F19 : A genome assembly and annotation guide to empower mycologists, including annotated draft genome sequences of Ceratocystis pirilliformis, Diaporthe australafricana, Fusarium ophioides, Paecilomyces lecythidis, and Sporothrix stenoceras.</title>
        <authorList>
            <person name="Aylward J."/>
            <person name="Wilson A.M."/>
            <person name="Visagie C.M."/>
            <person name="Spraker J."/>
            <person name="Barnes I."/>
            <person name="Buitendag C."/>
            <person name="Ceriani C."/>
            <person name="Del Mar Angel L."/>
            <person name="du Plessis D."/>
            <person name="Fuchs T."/>
            <person name="Gasser K."/>
            <person name="Kramer D."/>
            <person name="Li W."/>
            <person name="Munsamy K."/>
            <person name="Piso A."/>
            <person name="Price J.L."/>
            <person name="Sonnekus B."/>
            <person name="Thomas C."/>
            <person name="van der Nest A."/>
            <person name="van Dijk A."/>
            <person name="van Heerden A."/>
            <person name="van Vuuren N."/>
            <person name="Yilmaz N."/>
            <person name="Duong T.A."/>
            <person name="van der Merwe N.A."/>
            <person name="Wingfield M.J."/>
            <person name="Wingfield B.D."/>
        </authorList>
    </citation>
    <scope>NUCLEOTIDE SEQUENCE [LARGE SCALE GENOMIC DNA]</scope>
    <source>
        <strain evidence="2 3">CMW 12675</strain>
    </source>
</reference>
<feature type="compositionally biased region" description="Basic and acidic residues" evidence="1">
    <location>
        <begin position="1110"/>
        <end position="1119"/>
    </location>
</feature>
<organism evidence="2 3">
    <name type="scientific">Ceratocystis pirilliformis</name>
    <dbReference type="NCBI Taxonomy" id="259994"/>
    <lineage>
        <taxon>Eukaryota</taxon>
        <taxon>Fungi</taxon>
        <taxon>Dikarya</taxon>
        <taxon>Ascomycota</taxon>
        <taxon>Pezizomycotina</taxon>
        <taxon>Sordariomycetes</taxon>
        <taxon>Hypocreomycetidae</taxon>
        <taxon>Microascales</taxon>
        <taxon>Ceratocystidaceae</taxon>
        <taxon>Ceratocystis</taxon>
    </lineage>
</organism>
<feature type="compositionally biased region" description="Low complexity" evidence="1">
    <location>
        <begin position="393"/>
        <end position="411"/>
    </location>
</feature>
<feature type="compositionally biased region" description="Polar residues" evidence="1">
    <location>
        <begin position="1027"/>
        <end position="1038"/>
    </location>
</feature>
<evidence type="ECO:0008006" key="4">
    <source>
        <dbReference type="Google" id="ProtNLM"/>
    </source>
</evidence>
<dbReference type="Proteomes" id="UP001583280">
    <property type="component" value="Unassembled WGS sequence"/>
</dbReference>
<name>A0ABR3YRT0_9PEZI</name>
<feature type="compositionally biased region" description="Low complexity" evidence="1">
    <location>
        <begin position="960"/>
        <end position="1003"/>
    </location>
</feature>
<dbReference type="EMBL" id="JAWDJO010000164">
    <property type="protein sequence ID" value="KAL1891016.1"/>
    <property type="molecule type" value="Genomic_DNA"/>
</dbReference>
<feature type="compositionally biased region" description="Low complexity" evidence="1">
    <location>
        <begin position="77"/>
        <end position="98"/>
    </location>
</feature>
<feature type="compositionally biased region" description="Basic residues" evidence="1">
    <location>
        <begin position="109"/>
        <end position="124"/>
    </location>
</feature>
<feature type="region of interest" description="Disordered" evidence="1">
    <location>
        <begin position="583"/>
        <end position="606"/>
    </location>
</feature>
<feature type="region of interest" description="Disordered" evidence="1">
    <location>
        <begin position="1"/>
        <end position="145"/>
    </location>
</feature>
<feature type="compositionally biased region" description="Basic and acidic residues" evidence="1">
    <location>
        <begin position="587"/>
        <end position="603"/>
    </location>
</feature>
<comment type="caution">
    <text evidence="2">The sequence shown here is derived from an EMBL/GenBank/DDBJ whole genome shotgun (WGS) entry which is preliminary data.</text>
</comment>
<feature type="compositionally biased region" description="Polar residues" evidence="1">
    <location>
        <begin position="55"/>
        <end position="69"/>
    </location>
</feature>
<feature type="region of interest" description="Disordered" evidence="1">
    <location>
        <begin position="520"/>
        <end position="544"/>
    </location>
</feature>